<evidence type="ECO:0000256" key="8">
    <source>
        <dbReference type="ARBA" id="ARBA00023315"/>
    </source>
</evidence>
<feature type="transmembrane region" description="Helical" evidence="11">
    <location>
        <begin position="429"/>
        <end position="448"/>
    </location>
</feature>
<evidence type="ECO:0000256" key="11">
    <source>
        <dbReference type="SAM" id="Phobius"/>
    </source>
</evidence>
<feature type="transmembrane region" description="Helical" evidence="11">
    <location>
        <begin position="141"/>
        <end position="163"/>
    </location>
</feature>
<dbReference type="eggNOG" id="KOG0380">
    <property type="taxonomic scope" value="Eukaryota"/>
</dbReference>
<dbReference type="GO" id="GO:0008374">
    <property type="term" value="F:O-acyltransferase activity"/>
    <property type="evidence" value="ECO:0007669"/>
    <property type="project" value="InterPro"/>
</dbReference>
<evidence type="ECO:0000256" key="6">
    <source>
        <dbReference type="ARBA" id="ARBA00022989"/>
    </source>
</evidence>
<sequence>MKSIRRSDNRNQTQLLEIREEILKHINNRINEMTSEILQKIAISSIKNKTYTRFLYKMDKYCDKKKSSKKDALPDKEFLERNSLLTDLFEIPHIRSIYNMFLMIFIYLFVSIVTSDIMKSGTSYVGTNTIRIGFAKFPTCIYIWLFMQASTLNVYVAFILWAYQRLRFLPKSSILKLWDYTWLSIFILYLILFIIFPIKAILDANLSIGCSLIVIMEQIRMMMKTHAFVRSTAPRFLSYKPHSEIARPNGSTFSQYLYFLFAPTLVYRDEYPRTKRIRWMVVIRNFAEVGLAIFYLAFILEHLIIPIFHIYGTQRVEWKWFVENIIKSIIPGILYLFVGQYLLLHAWMNAWAEMLQFADRLFYKDWWNSTTYHMFFRTWNVVVHDWLYTYIYKDIYEIVVPRNRTLSASAVFFISAIFHEYIIAFALGFFYPLMFIFFFLLGFVLFFVRKLITNNIFMWISWCSGVCILFSLYSIEYYARQNCLPHSNYYLDLFIPRSWNCHEQFNA</sequence>
<keyword evidence="6 11" id="KW-1133">Transmembrane helix</keyword>
<evidence type="ECO:0000256" key="9">
    <source>
        <dbReference type="PIRNR" id="PIRNR000439"/>
    </source>
</evidence>
<dbReference type="InterPro" id="IPR004299">
    <property type="entry name" value="MBOAT_fam"/>
</dbReference>
<dbReference type="Pfam" id="PF03062">
    <property type="entry name" value="MBOAT"/>
    <property type="match status" value="1"/>
</dbReference>
<dbReference type="InterPro" id="IPR014371">
    <property type="entry name" value="Oat_ACAT_DAG_ARE"/>
</dbReference>
<dbReference type="InParanoid" id="F4WYN7"/>
<dbReference type="FunCoup" id="F4WYN7">
    <property type="interactions" value="239"/>
</dbReference>
<evidence type="ECO:0000256" key="4">
    <source>
        <dbReference type="ARBA" id="ARBA00022692"/>
    </source>
</evidence>
<dbReference type="STRING" id="103372.F4WYN7"/>
<keyword evidence="3 9" id="KW-0808">Transferase</keyword>
<dbReference type="EMBL" id="GL888455">
    <property type="protein sequence ID" value="EGI60672.1"/>
    <property type="molecule type" value="Genomic_DNA"/>
</dbReference>
<keyword evidence="13" id="KW-1185">Reference proteome</keyword>
<dbReference type="Proteomes" id="UP000007755">
    <property type="component" value="Unassembled WGS sequence"/>
</dbReference>
<name>F4WYN7_ACREC</name>
<evidence type="ECO:0000256" key="10">
    <source>
        <dbReference type="PIRSR" id="PIRSR000439-1"/>
    </source>
</evidence>
<feature type="active site" evidence="10">
    <location>
        <position position="419"/>
    </location>
</feature>
<feature type="transmembrane region" description="Helical" evidence="11">
    <location>
        <begin position="325"/>
        <end position="344"/>
    </location>
</feature>
<dbReference type="GO" id="GO:0008203">
    <property type="term" value="P:cholesterol metabolic process"/>
    <property type="evidence" value="ECO:0007669"/>
    <property type="project" value="TreeGrafter"/>
</dbReference>
<keyword evidence="4 11" id="KW-0812">Transmembrane</keyword>
<feature type="transmembrane region" description="Helical" evidence="11">
    <location>
        <begin position="175"/>
        <end position="198"/>
    </location>
</feature>
<dbReference type="GO" id="GO:0005789">
    <property type="term" value="C:endoplasmic reticulum membrane"/>
    <property type="evidence" value="ECO:0007669"/>
    <property type="project" value="UniProtKB-SubCell"/>
</dbReference>
<proteinExistence type="inferred from homology"/>
<dbReference type="AlphaFoldDB" id="F4WYN7"/>
<keyword evidence="8 9" id="KW-0012">Acyltransferase</keyword>
<reference evidence="12" key="1">
    <citation type="submission" date="2011-02" db="EMBL/GenBank/DDBJ databases">
        <title>The genome of the leaf-cutting ant Acromyrmex echinatior suggests key adaptations to social evolution and fungus farming.</title>
        <authorList>
            <person name="Nygaard S."/>
            <person name="Zhang G."/>
        </authorList>
    </citation>
    <scope>NUCLEOTIDE SEQUENCE</scope>
</reference>
<feature type="transmembrane region" description="Helical" evidence="11">
    <location>
        <begin position="405"/>
        <end position="423"/>
    </location>
</feature>
<feature type="transmembrane region" description="Helical" evidence="11">
    <location>
        <begin position="285"/>
        <end position="305"/>
    </location>
</feature>
<evidence type="ECO:0000256" key="7">
    <source>
        <dbReference type="ARBA" id="ARBA00023136"/>
    </source>
</evidence>
<dbReference type="PIRSF" id="PIRSF000439">
    <property type="entry name" value="Oat_ACAT_DAG_ARE"/>
    <property type="match status" value="1"/>
</dbReference>
<evidence type="ECO:0000256" key="2">
    <source>
        <dbReference type="ARBA" id="ARBA00009010"/>
    </source>
</evidence>
<organism evidence="13">
    <name type="scientific">Acromyrmex echinatior</name>
    <name type="common">Panamanian leafcutter ant</name>
    <name type="synonym">Acromyrmex octospinosus echinatior</name>
    <dbReference type="NCBI Taxonomy" id="103372"/>
    <lineage>
        <taxon>Eukaryota</taxon>
        <taxon>Metazoa</taxon>
        <taxon>Ecdysozoa</taxon>
        <taxon>Arthropoda</taxon>
        <taxon>Hexapoda</taxon>
        <taxon>Insecta</taxon>
        <taxon>Pterygota</taxon>
        <taxon>Neoptera</taxon>
        <taxon>Endopterygota</taxon>
        <taxon>Hymenoptera</taxon>
        <taxon>Apocrita</taxon>
        <taxon>Aculeata</taxon>
        <taxon>Formicoidea</taxon>
        <taxon>Formicidae</taxon>
        <taxon>Myrmicinae</taxon>
        <taxon>Acromyrmex</taxon>
    </lineage>
</organism>
<evidence type="ECO:0000256" key="5">
    <source>
        <dbReference type="ARBA" id="ARBA00022824"/>
    </source>
</evidence>
<protein>
    <recommendedName>
        <fullName evidence="9">O-acyltransferase</fullName>
    </recommendedName>
</protein>
<keyword evidence="5 9" id="KW-0256">Endoplasmic reticulum</keyword>
<evidence type="ECO:0000313" key="13">
    <source>
        <dbReference type="Proteomes" id="UP000007755"/>
    </source>
</evidence>
<comment type="similarity">
    <text evidence="2 9">Belongs to the membrane-bound acyltransferase family. Sterol o-acyltransferase subfamily.</text>
</comment>
<gene>
    <name evidence="12" type="ORF">G5I_11092</name>
</gene>
<dbReference type="PANTHER" id="PTHR10408">
    <property type="entry name" value="STEROL O-ACYLTRANSFERASE"/>
    <property type="match status" value="1"/>
</dbReference>
<feature type="transmembrane region" description="Helical" evidence="11">
    <location>
        <begin position="455"/>
        <end position="475"/>
    </location>
</feature>
<dbReference type="PANTHER" id="PTHR10408:SF8">
    <property type="entry name" value="O-ACYLTRANSFERASE"/>
    <property type="match status" value="1"/>
</dbReference>
<evidence type="ECO:0000313" key="12">
    <source>
        <dbReference type="EMBL" id="EGI60672.1"/>
    </source>
</evidence>
<accession>F4WYN7</accession>
<keyword evidence="7 9" id="KW-0472">Membrane</keyword>
<comment type="subcellular location">
    <subcellularLocation>
        <location evidence="1 9">Endoplasmic reticulum membrane</location>
        <topology evidence="1 9">Multi-pass membrane protein</topology>
    </subcellularLocation>
</comment>
<dbReference type="OrthoDB" id="10039049at2759"/>
<evidence type="ECO:0000256" key="3">
    <source>
        <dbReference type="ARBA" id="ARBA00022679"/>
    </source>
</evidence>
<evidence type="ECO:0000256" key="1">
    <source>
        <dbReference type="ARBA" id="ARBA00004477"/>
    </source>
</evidence>
<feature type="transmembrane region" description="Helical" evidence="11">
    <location>
        <begin position="97"/>
        <end position="118"/>
    </location>
</feature>